<keyword evidence="1" id="KW-1133">Transmembrane helix</keyword>
<keyword evidence="1" id="KW-0812">Transmembrane</keyword>
<evidence type="ECO:0000256" key="1">
    <source>
        <dbReference type="SAM" id="Phobius"/>
    </source>
</evidence>
<evidence type="ECO:0000313" key="2">
    <source>
        <dbReference type="EMBL" id="MBX42667.1"/>
    </source>
</evidence>
<proteinExistence type="predicted"/>
<dbReference type="EMBL" id="GGEC01062183">
    <property type="protein sequence ID" value="MBX42667.1"/>
    <property type="molecule type" value="Transcribed_RNA"/>
</dbReference>
<name>A0A2P2NJM9_RHIMU</name>
<protein>
    <submittedName>
        <fullName evidence="2">Microtubule-associated protein futsch</fullName>
    </submittedName>
</protein>
<sequence>MKNLNSYEPYIFTPHEPTQAQTSFHIYTALKTAHKAHRNKPHKLKSRGAKLYKLALLALSLCWRVLLWMRGLAPGNGLLDLGN</sequence>
<organism evidence="2">
    <name type="scientific">Rhizophora mucronata</name>
    <name type="common">Asiatic mangrove</name>
    <dbReference type="NCBI Taxonomy" id="61149"/>
    <lineage>
        <taxon>Eukaryota</taxon>
        <taxon>Viridiplantae</taxon>
        <taxon>Streptophyta</taxon>
        <taxon>Embryophyta</taxon>
        <taxon>Tracheophyta</taxon>
        <taxon>Spermatophyta</taxon>
        <taxon>Magnoliopsida</taxon>
        <taxon>eudicotyledons</taxon>
        <taxon>Gunneridae</taxon>
        <taxon>Pentapetalae</taxon>
        <taxon>rosids</taxon>
        <taxon>fabids</taxon>
        <taxon>Malpighiales</taxon>
        <taxon>Rhizophoraceae</taxon>
        <taxon>Rhizophora</taxon>
    </lineage>
</organism>
<accession>A0A2P2NJM9</accession>
<reference evidence="2" key="1">
    <citation type="submission" date="2018-02" db="EMBL/GenBank/DDBJ databases">
        <title>Rhizophora mucronata_Transcriptome.</title>
        <authorList>
            <person name="Meera S.P."/>
            <person name="Sreeshan A."/>
            <person name="Augustine A."/>
        </authorList>
    </citation>
    <scope>NUCLEOTIDE SEQUENCE</scope>
    <source>
        <tissue evidence="2">Leaf</tissue>
    </source>
</reference>
<dbReference type="AlphaFoldDB" id="A0A2P2NJM9"/>
<feature type="transmembrane region" description="Helical" evidence="1">
    <location>
        <begin position="51"/>
        <end position="69"/>
    </location>
</feature>
<keyword evidence="1" id="KW-0472">Membrane</keyword>